<evidence type="ECO:0000256" key="5">
    <source>
        <dbReference type="SAM" id="Phobius"/>
    </source>
</evidence>
<dbReference type="Pfam" id="PF13520">
    <property type="entry name" value="AA_permease_2"/>
    <property type="match status" value="1"/>
</dbReference>
<organism evidence="6 7">
    <name type="scientific">Streptomyces canus</name>
    <dbReference type="NCBI Taxonomy" id="58343"/>
    <lineage>
        <taxon>Bacteria</taxon>
        <taxon>Bacillati</taxon>
        <taxon>Actinomycetota</taxon>
        <taxon>Actinomycetes</taxon>
        <taxon>Kitasatosporales</taxon>
        <taxon>Streptomycetaceae</taxon>
        <taxon>Streptomyces</taxon>
        <taxon>Streptomyces aurantiacus group</taxon>
    </lineage>
</organism>
<proteinExistence type="predicted"/>
<keyword evidence="4 5" id="KW-0472">Membrane</keyword>
<accession>A0A101SIH8</accession>
<feature type="transmembrane region" description="Helical" evidence="5">
    <location>
        <begin position="85"/>
        <end position="109"/>
    </location>
</feature>
<evidence type="ECO:0000256" key="1">
    <source>
        <dbReference type="ARBA" id="ARBA00004141"/>
    </source>
</evidence>
<feature type="transmembrane region" description="Helical" evidence="5">
    <location>
        <begin position="319"/>
        <end position="338"/>
    </location>
</feature>
<dbReference type="PANTHER" id="PTHR47547">
    <property type="match status" value="1"/>
</dbReference>
<keyword evidence="3 5" id="KW-1133">Transmembrane helix</keyword>
<dbReference type="STRING" id="58343.AQJ46_04680"/>
<dbReference type="InterPro" id="IPR052962">
    <property type="entry name" value="AA_Transporter_AGT"/>
</dbReference>
<gene>
    <name evidence="6" type="ORF">AQJ46_04680</name>
</gene>
<feature type="transmembrane region" description="Helical" evidence="5">
    <location>
        <begin position="385"/>
        <end position="406"/>
    </location>
</feature>
<feature type="transmembrane region" description="Helical" evidence="5">
    <location>
        <begin position="445"/>
        <end position="464"/>
    </location>
</feature>
<dbReference type="GO" id="GO:0022857">
    <property type="term" value="F:transmembrane transporter activity"/>
    <property type="evidence" value="ECO:0007669"/>
    <property type="project" value="InterPro"/>
</dbReference>
<comment type="subcellular location">
    <subcellularLocation>
        <location evidence="1">Membrane</location>
        <topology evidence="1">Multi-pass membrane protein</topology>
    </subcellularLocation>
</comment>
<feature type="transmembrane region" description="Helical" evidence="5">
    <location>
        <begin position="280"/>
        <end position="299"/>
    </location>
</feature>
<feature type="transmembrane region" description="Helical" evidence="5">
    <location>
        <begin position="184"/>
        <end position="208"/>
    </location>
</feature>
<evidence type="ECO:0008006" key="8">
    <source>
        <dbReference type="Google" id="ProtNLM"/>
    </source>
</evidence>
<feature type="transmembrane region" description="Helical" evidence="5">
    <location>
        <begin position="54"/>
        <end position="73"/>
    </location>
</feature>
<evidence type="ECO:0000256" key="3">
    <source>
        <dbReference type="ARBA" id="ARBA00022989"/>
    </source>
</evidence>
<feature type="transmembrane region" description="Helical" evidence="5">
    <location>
        <begin position="159"/>
        <end position="177"/>
    </location>
</feature>
<evidence type="ECO:0000313" key="7">
    <source>
        <dbReference type="Proteomes" id="UP000053669"/>
    </source>
</evidence>
<feature type="transmembrane region" description="Helical" evidence="5">
    <location>
        <begin position="524"/>
        <end position="544"/>
    </location>
</feature>
<dbReference type="GO" id="GO:0016020">
    <property type="term" value="C:membrane"/>
    <property type="evidence" value="ECO:0007669"/>
    <property type="project" value="UniProtKB-SubCell"/>
</dbReference>
<sequence length="598" mass="64376">MGDRGSARSGSLEDADERRRLSTLDLVGLAAGGVVGSGWLLAAGKAHWAAGDNAVWAWAAGGALMLLIAAVMVELGIAVPKTGGLIFLPLQAAGPLVATVVAAGLWIVYAVNPASEAVAMVHGLAYWFPSLLRNGDVLRNVAQPTPQSMEHAYDFSMTGVLWAVVFMALIVGLNLLPPRRLIRLNLFITMVKVLVPVLIIVCLGFAAFDAADSCRPEQVWYLSGRSGTAEHLQSQAGHLSPLYVVLGGAVIYAYIGFQAPLDFAGNVKRRGMGEAARLRWAVYGTLVGAFLLYTALQYVFGRHCQGLTGNMLESPYSQFAAAATMTWLAWLIRVNAVLSPMGSGIVFTHALTREVAALSRAHLTHRGLQTARRASFRFRGGEIDAYWMILLVNFAIGLAMLVVVRGNWEELVALNSVPTLVVYATPGVVLVALKLPEFGRTRRAVHLALSATAFVAIAIVMLEAEWPNVWRGMAAVGIGSALLLGLPWLARRDLPFVGGLFRRYDARDHVSRFATPGDPAVRPALLFLAHLAVIVACTLLRHVLSDDLALVPQLIVALSAAVFFPLLVRACRRYMDHVPPTLPVPRRELQEVPVTAGT</sequence>
<feature type="transmembrane region" description="Helical" evidence="5">
    <location>
        <begin position="21"/>
        <end position="42"/>
    </location>
</feature>
<dbReference type="AlphaFoldDB" id="A0A101SIH8"/>
<evidence type="ECO:0000256" key="4">
    <source>
        <dbReference type="ARBA" id="ARBA00023136"/>
    </source>
</evidence>
<dbReference type="PANTHER" id="PTHR47547:SF1">
    <property type="entry name" value="ASPARTATE-PROTON SYMPORTER"/>
    <property type="match status" value="1"/>
</dbReference>
<feature type="transmembrane region" description="Helical" evidence="5">
    <location>
        <begin position="242"/>
        <end position="259"/>
    </location>
</feature>
<evidence type="ECO:0000256" key="2">
    <source>
        <dbReference type="ARBA" id="ARBA00022692"/>
    </source>
</evidence>
<dbReference type="Gene3D" id="1.20.1740.10">
    <property type="entry name" value="Amino acid/polyamine transporter I"/>
    <property type="match status" value="1"/>
</dbReference>
<dbReference type="EMBL" id="LMWU01000001">
    <property type="protein sequence ID" value="KUN74825.1"/>
    <property type="molecule type" value="Genomic_DNA"/>
</dbReference>
<dbReference type="InterPro" id="IPR002293">
    <property type="entry name" value="AA/rel_permease1"/>
</dbReference>
<name>A0A101SIH8_9ACTN</name>
<dbReference type="RefSeq" id="WP_059204321.1">
    <property type="nucleotide sequence ID" value="NZ_KQ948656.1"/>
</dbReference>
<protein>
    <recommendedName>
        <fullName evidence="8">Amino acid transporter</fullName>
    </recommendedName>
</protein>
<evidence type="ECO:0000313" key="6">
    <source>
        <dbReference type="EMBL" id="KUN74825.1"/>
    </source>
</evidence>
<reference evidence="6 7" key="1">
    <citation type="submission" date="2015-10" db="EMBL/GenBank/DDBJ databases">
        <title>Draft genome sequence of Streptomyces canus DSM 40017, type strain for the species Streptomyces canus.</title>
        <authorList>
            <person name="Ruckert C."/>
            <person name="Winkler A."/>
            <person name="Kalinowski J."/>
            <person name="Kampfer P."/>
            <person name="Glaeser S."/>
        </authorList>
    </citation>
    <scope>NUCLEOTIDE SEQUENCE [LARGE SCALE GENOMIC DNA]</scope>
    <source>
        <strain evidence="6 7">DSM 40017</strain>
    </source>
</reference>
<feature type="transmembrane region" description="Helical" evidence="5">
    <location>
        <begin position="470"/>
        <end position="490"/>
    </location>
</feature>
<keyword evidence="2 5" id="KW-0812">Transmembrane</keyword>
<comment type="caution">
    <text evidence="6">The sequence shown here is derived from an EMBL/GenBank/DDBJ whole genome shotgun (WGS) entry which is preliminary data.</text>
</comment>
<dbReference type="Proteomes" id="UP000053669">
    <property type="component" value="Unassembled WGS sequence"/>
</dbReference>
<feature type="transmembrane region" description="Helical" evidence="5">
    <location>
        <begin position="412"/>
        <end position="433"/>
    </location>
</feature>
<feature type="transmembrane region" description="Helical" evidence="5">
    <location>
        <begin position="550"/>
        <end position="568"/>
    </location>
</feature>